<keyword evidence="6" id="KW-0807">Transducer</keyword>
<keyword evidence="11" id="KW-1185">Reference proteome</keyword>
<proteinExistence type="inferred from homology"/>
<feature type="domain" description="G-protein coupled receptors family 1 profile" evidence="9">
    <location>
        <begin position="161"/>
        <end position="458"/>
    </location>
</feature>
<dbReference type="PROSITE" id="PS50262">
    <property type="entry name" value="G_PROTEIN_RECEP_F1_2"/>
    <property type="match status" value="1"/>
</dbReference>
<dbReference type="SUPFAM" id="SSF81321">
    <property type="entry name" value="Family A G protein-coupled receptor-like"/>
    <property type="match status" value="1"/>
</dbReference>
<feature type="transmembrane region" description="Helical" evidence="8">
    <location>
        <begin position="435"/>
        <end position="457"/>
    </location>
</feature>
<organism evidence="10 11">
    <name type="scientific">Bos mutus</name>
    <name type="common">wild yak</name>
    <dbReference type="NCBI Taxonomy" id="72004"/>
    <lineage>
        <taxon>Eukaryota</taxon>
        <taxon>Metazoa</taxon>
        <taxon>Chordata</taxon>
        <taxon>Craniata</taxon>
        <taxon>Vertebrata</taxon>
        <taxon>Euteleostomi</taxon>
        <taxon>Mammalia</taxon>
        <taxon>Eutheria</taxon>
        <taxon>Laurasiatheria</taxon>
        <taxon>Artiodactyla</taxon>
        <taxon>Ruminantia</taxon>
        <taxon>Pecora</taxon>
        <taxon>Bovidae</taxon>
        <taxon>Bovinae</taxon>
        <taxon>Bos</taxon>
    </lineage>
</organism>
<feature type="transmembrane region" description="Helical" evidence="8">
    <location>
        <begin position="397"/>
        <end position="415"/>
    </location>
</feature>
<evidence type="ECO:0000256" key="6">
    <source>
        <dbReference type="RuleBase" id="RU000688"/>
    </source>
</evidence>
<feature type="region of interest" description="Disordered" evidence="7">
    <location>
        <begin position="529"/>
        <end position="568"/>
    </location>
</feature>
<feature type="transmembrane region" description="Helical" evidence="8">
    <location>
        <begin position="338"/>
        <end position="357"/>
    </location>
</feature>
<dbReference type="CDD" id="cd15135">
    <property type="entry name" value="7tmA_GPR39"/>
    <property type="match status" value="1"/>
</dbReference>
<dbReference type="PRINTS" id="PR00237">
    <property type="entry name" value="GPCRRHODOPSN"/>
</dbReference>
<dbReference type="PANTHER" id="PTHR46752">
    <property type="entry name" value="G-PROTEIN COUPLED RECEPTOR 39"/>
    <property type="match status" value="1"/>
</dbReference>
<evidence type="ECO:0000256" key="7">
    <source>
        <dbReference type="SAM" id="MobiDB-lite"/>
    </source>
</evidence>
<evidence type="ECO:0000313" key="10">
    <source>
        <dbReference type="EMBL" id="MXQ79065.1"/>
    </source>
</evidence>
<sequence length="568" mass="64131">MQKELGAAQKLCHEADLVHKVIGCLISCLWHHPAVGMLPLTLILTQTSPNWENVSVRKEEKENNHTLPSSWSFTSTCPLKYSGQGLKRTSAPMSATLSMSLSPFSGVLGELEKALRPLRHPSRDCSQVIDHSHVPEFEVATWIKITLILVYLVIFVVGILGNSVTIRVTQVLQKKGYLQKEVTDHMVSLACSDILVFLIGMPMEFYSIIWNPLTTPSYTVSCKVHTFLFEACSYATLLHVLTLSFERYIAICHPFRYKAMSGPCQVKLLIGFVWVTSALVALPLLFAMGVEYPLVNVPSHRGLICNRSRTRHQEQPESSNMSICTNLSSRWTVFQSSIFSAFVVYLVVLVSVAFMCWSMMQVLRRSKQGTLAAQGQQLQLRKLESQESRSARRQTIIFLRLIVVTLAVCWMPNQVRRIMAAAKPKHDWTKSYFRAYMILLPFSDTFFYLSSVVNPLLYNVSSQQFRSVFGQVLRCQLTLPHANQEKHLRAHVASTMDSTRSARRPLIFPASQRSSSSARANMVFLSTFHSEAKPESKPQELSCESPEPNSERKPANPATRNGFQEHEV</sequence>
<dbReference type="PANTHER" id="PTHR46752:SF1">
    <property type="entry name" value="G-PROTEIN COUPLED RECEPTOR 39"/>
    <property type="match status" value="1"/>
</dbReference>
<keyword evidence="4 6" id="KW-0297">G-protein coupled receptor</keyword>
<keyword evidence="3 8" id="KW-1133">Transmembrane helix</keyword>
<keyword evidence="6" id="KW-0675">Receptor</keyword>
<dbReference type="Proteomes" id="UP000322234">
    <property type="component" value="Unassembled WGS sequence"/>
</dbReference>
<evidence type="ECO:0000256" key="5">
    <source>
        <dbReference type="ARBA" id="ARBA00023136"/>
    </source>
</evidence>
<comment type="subcellular location">
    <subcellularLocation>
        <location evidence="1">Membrane</location>
    </subcellularLocation>
</comment>
<dbReference type="InterPro" id="IPR052676">
    <property type="entry name" value="Zinc-sensing_GPCR"/>
</dbReference>
<reference evidence="10" key="1">
    <citation type="submission" date="2019-10" db="EMBL/GenBank/DDBJ databases">
        <title>The sequence and de novo assembly of the wild yak genome.</title>
        <authorList>
            <person name="Liu Y."/>
        </authorList>
    </citation>
    <scope>NUCLEOTIDE SEQUENCE [LARGE SCALE GENOMIC DNA]</scope>
    <source>
        <strain evidence="10">WY2019</strain>
    </source>
</reference>
<dbReference type="PROSITE" id="PS00237">
    <property type="entry name" value="G_PROTEIN_RECEP_F1_1"/>
    <property type="match status" value="1"/>
</dbReference>
<feature type="transmembrane region" description="Helical" evidence="8">
    <location>
        <begin position="226"/>
        <end position="245"/>
    </location>
</feature>
<feature type="transmembrane region" description="Helical" evidence="8">
    <location>
        <begin position="266"/>
        <end position="288"/>
    </location>
</feature>
<accession>A0A6B0QN63</accession>
<name>A0A6B0QN63_9CETA</name>
<dbReference type="InterPro" id="IPR017452">
    <property type="entry name" value="GPCR_Rhodpsn_7TM"/>
</dbReference>
<keyword evidence="2 6" id="KW-0812">Transmembrane</keyword>
<comment type="similarity">
    <text evidence="6">Belongs to the G-protein coupled receptor 1 family.</text>
</comment>
<dbReference type="Gene3D" id="1.20.1070.10">
    <property type="entry name" value="Rhodopsin 7-helix transmembrane proteins"/>
    <property type="match status" value="1"/>
</dbReference>
<evidence type="ECO:0000256" key="4">
    <source>
        <dbReference type="ARBA" id="ARBA00023040"/>
    </source>
</evidence>
<evidence type="ECO:0000256" key="2">
    <source>
        <dbReference type="ARBA" id="ARBA00022692"/>
    </source>
</evidence>
<evidence type="ECO:0000313" key="11">
    <source>
        <dbReference type="Proteomes" id="UP000322234"/>
    </source>
</evidence>
<comment type="caution">
    <text evidence="10">The sequence shown here is derived from an EMBL/GenBank/DDBJ whole genome shotgun (WGS) entry which is preliminary data.</text>
</comment>
<dbReference type="GO" id="GO:0004930">
    <property type="term" value="F:G protein-coupled receptor activity"/>
    <property type="evidence" value="ECO:0007669"/>
    <property type="project" value="UniProtKB-KW"/>
</dbReference>
<feature type="transmembrane region" description="Helical" evidence="8">
    <location>
        <begin position="186"/>
        <end position="206"/>
    </location>
</feature>
<evidence type="ECO:0000256" key="8">
    <source>
        <dbReference type="SAM" id="Phobius"/>
    </source>
</evidence>
<gene>
    <name evidence="10" type="ORF">E5288_WYG000193</name>
</gene>
<evidence type="ECO:0000256" key="3">
    <source>
        <dbReference type="ARBA" id="ARBA00022989"/>
    </source>
</evidence>
<dbReference type="Pfam" id="PF00001">
    <property type="entry name" value="7tm_1"/>
    <property type="match status" value="1"/>
</dbReference>
<evidence type="ECO:0000256" key="1">
    <source>
        <dbReference type="ARBA" id="ARBA00004370"/>
    </source>
</evidence>
<feature type="transmembrane region" description="Helical" evidence="8">
    <location>
        <begin position="142"/>
        <end position="165"/>
    </location>
</feature>
<dbReference type="EMBL" id="VBQZ03000001">
    <property type="protein sequence ID" value="MXQ79065.1"/>
    <property type="molecule type" value="Genomic_DNA"/>
</dbReference>
<dbReference type="AlphaFoldDB" id="A0A6B0QN63"/>
<evidence type="ECO:0000259" key="9">
    <source>
        <dbReference type="PROSITE" id="PS50262"/>
    </source>
</evidence>
<dbReference type="InterPro" id="IPR000276">
    <property type="entry name" value="GPCR_Rhodpsn"/>
</dbReference>
<keyword evidence="5 8" id="KW-0472">Membrane</keyword>
<protein>
    <recommendedName>
        <fullName evidence="9">G-protein coupled receptors family 1 profile domain-containing protein</fullName>
    </recommendedName>
</protein>
<dbReference type="GO" id="GO:0016020">
    <property type="term" value="C:membrane"/>
    <property type="evidence" value="ECO:0007669"/>
    <property type="project" value="UniProtKB-SubCell"/>
</dbReference>